<dbReference type="Proteomes" id="UP000835052">
    <property type="component" value="Unassembled WGS sequence"/>
</dbReference>
<proteinExistence type="predicted"/>
<protein>
    <recommendedName>
        <fullName evidence="2">Peptidase M13 C-terminal domain-containing protein</fullName>
    </recommendedName>
</protein>
<dbReference type="InterPro" id="IPR024079">
    <property type="entry name" value="MetalloPept_cat_dom_sf"/>
</dbReference>
<evidence type="ECO:0000256" key="1">
    <source>
        <dbReference type="SAM" id="MobiDB-lite"/>
    </source>
</evidence>
<reference evidence="3" key="1">
    <citation type="submission" date="2020-10" db="EMBL/GenBank/DDBJ databases">
        <authorList>
            <person name="Kikuchi T."/>
        </authorList>
    </citation>
    <scope>NUCLEOTIDE SEQUENCE</scope>
    <source>
        <strain evidence="3">NKZ352</strain>
    </source>
</reference>
<dbReference type="PROSITE" id="PS51885">
    <property type="entry name" value="NEPRILYSIN"/>
    <property type="match status" value="1"/>
</dbReference>
<sequence>MLHPNGALEDELDEVPTERDQKPRINSTNSCGCIKLNDSVDPCDDFYDHVCPMGIRQEDSFSSLATAVFNKELDEVATEFDDFTKDLKSQLKSRSMVDQLLEICYKPGVGKLLALTVARAAFPTFPLAANSNCESIAFLFGYTTTQNELSETFFDVIHLLLDTPRILKSFRSSSFTESRAISFELYKNLTLELQQEIQNTPWVAYHNGTVALTEFLAKKMSYFTVDDSLLEKWEQYYRETAEIYRKDNCSLVCIFLEVFSKLIGELYMSTEVAFLGMVRSQNAFNNQNEVILTPATQLLALTPNKARMLGTIGVTFAHEIMHSFYVTYSSEYLAQFWTNSSGCVKEQYKATCEEFAGKSDIRGITTPQMFFYSLAAKYCSNAKNRYGYPKDTHSGNKVRINAMAAQMDEFKEAFQCADGSRMVRSKTEHCVIFGRDAPGTR</sequence>
<dbReference type="Pfam" id="PF01431">
    <property type="entry name" value="Peptidase_M13"/>
    <property type="match status" value="1"/>
</dbReference>
<feature type="region of interest" description="Disordered" evidence="1">
    <location>
        <begin position="1"/>
        <end position="24"/>
    </location>
</feature>
<comment type="caution">
    <text evidence="3">The sequence shown here is derived from an EMBL/GenBank/DDBJ whole genome shotgun (WGS) entry which is preliminary data.</text>
</comment>
<evidence type="ECO:0000313" key="4">
    <source>
        <dbReference type="Proteomes" id="UP000835052"/>
    </source>
</evidence>
<dbReference type="AlphaFoldDB" id="A0A8S1GRV6"/>
<dbReference type="SUPFAM" id="SSF55486">
    <property type="entry name" value="Metalloproteases ('zincins'), catalytic domain"/>
    <property type="match status" value="1"/>
</dbReference>
<accession>A0A8S1GRV6</accession>
<feature type="domain" description="Peptidase M13 C-terminal" evidence="2">
    <location>
        <begin position="362"/>
        <end position="430"/>
    </location>
</feature>
<evidence type="ECO:0000313" key="3">
    <source>
        <dbReference type="EMBL" id="CAD6185413.1"/>
    </source>
</evidence>
<name>A0A8S1GRV6_9PELO</name>
<dbReference type="EMBL" id="CAJGYM010000002">
    <property type="protein sequence ID" value="CAD6185413.1"/>
    <property type="molecule type" value="Genomic_DNA"/>
</dbReference>
<dbReference type="InterPro" id="IPR000718">
    <property type="entry name" value="Peptidase_M13"/>
</dbReference>
<dbReference type="InterPro" id="IPR018497">
    <property type="entry name" value="Peptidase_M13_C"/>
</dbReference>
<dbReference type="GO" id="GO:0005886">
    <property type="term" value="C:plasma membrane"/>
    <property type="evidence" value="ECO:0007669"/>
    <property type="project" value="TreeGrafter"/>
</dbReference>
<dbReference type="PANTHER" id="PTHR11733:SF233">
    <property type="entry name" value="PEPTIDASE M13 C-TERMINAL DOMAIN-CONTAINING PROTEIN"/>
    <property type="match status" value="1"/>
</dbReference>
<keyword evidence="4" id="KW-1185">Reference proteome</keyword>
<dbReference type="GO" id="GO:0004222">
    <property type="term" value="F:metalloendopeptidase activity"/>
    <property type="evidence" value="ECO:0007669"/>
    <property type="project" value="InterPro"/>
</dbReference>
<dbReference type="GO" id="GO:0016485">
    <property type="term" value="P:protein processing"/>
    <property type="evidence" value="ECO:0007669"/>
    <property type="project" value="TreeGrafter"/>
</dbReference>
<dbReference type="Gene3D" id="3.40.390.10">
    <property type="entry name" value="Collagenase (Catalytic Domain)"/>
    <property type="match status" value="1"/>
</dbReference>
<evidence type="ECO:0000259" key="2">
    <source>
        <dbReference type="Pfam" id="PF01431"/>
    </source>
</evidence>
<dbReference type="PANTHER" id="PTHR11733">
    <property type="entry name" value="ZINC METALLOPROTEASE FAMILY M13 NEPRILYSIN-RELATED"/>
    <property type="match status" value="1"/>
</dbReference>
<gene>
    <name evidence="3" type="ORF">CAUJ_LOCUS1332</name>
</gene>
<organism evidence="3 4">
    <name type="scientific">Caenorhabditis auriculariae</name>
    <dbReference type="NCBI Taxonomy" id="2777116"/>
    <lineage>
        <taxon>Eukaryota</taxon>
        <taxon>Metazoa</taxon>
        <taxon>Ecdysozoa</taxon>
        <taxon>Nematoda</taxon>
        <taxon>Chromadorea</taxon>
        <taxon>Rhabditida</taxon>
        <taxon>Rhabditina</taxon>
        <taxon>Rhabditomorpha</taxon>
        <taxon>Rhabditoidea</taxon>
        <taxon>Rhabditidae</taxon>
        <taxon>Peloderinae</taxon>
        <taxon>Caenorhabditis</taxon>
    </lineage>
</organism>